<comment type="function">
    <text evidence="8">Essential subunit of the Sec protein translocation channel SecYEG. Clamps together the 2 halves of SecY. May contact the channel plug during translocation.</text>
</comment>
<organism evidence="9 10">
    <name type="scientific">Anaeromyxobacter oryzae</name>
    <dbReference type="NCBI Taxonomy" id="2918170"/>
    <lineage>
        <taxon>Bacteria</taxon>
        <taxon>Pseudomonadati</taxon>
        <taxon>Myxococcota</taxon>
        <taxon>Myxococcia</taxon>
        <taxon>Myxococcales</taxon>
        <taxon>Cystobacterineae</taxon>
        <taxon>Anaeromyxobacteraceae</taxon>
        <taxon>Anaeromyxobacter</taxon>
    </lineage>
</organism>
<evidence type="ECO:0000256" key="5">
    <source>
        <dbReference type="ARBA" id="ARBA00022989"/>
    </source>
</evidence>
<comment type="similarity">
    <text evidence="8">Belongs to the SecE/SEC61-gamma family.</text>
</comment>
<evidence type="ECO:0000256" key="1">
    <source>
        <dbReference type="ARBA" id="ARBA00004370"/>
    </source>
</evidence>
<name>A0ABM7X3R6_9BACT</name>
<dbReference type="InterPro" id="IPR005807">
    <property type="entry name" value="SecE_bac"/>
</dbReference>
<evidence type="ECO:0000256" key="8">
    <source>
        <dbReference type="HAMAP-Rule" id="MF_00422"/>
    </source>
</evidence>
<sequence>MDNVGGVEQPRRIVAIFYVLAAIALGVFLERVLQLVFNAAGLNDRNVFSDWNVSTVVGFGIAAITAIVVWRIPKTQQVSLEIALELRRVTWPSLRETRAATVAVIVASAVAALVLGLFDVVWGWLSAQLY</sequence>
<gene>
    <name evidence="8" type="primary">secE</name>
    <name evidence="9" type="ORF">AMOR_54340</name>
</gene>
<keyword evidence="3 8" id="KW-0812">Transmembrane</keyword>
<keyword evidence="7 8" id="KW-0472">Membrane</keyword>
<reference evidence="10" key="1">
    <citation type="journal article" date="2022" name="Int. J. Syst. Evol. Microbiol.">
        <title>Anaeromyxobacter oryzae sp. nov., Anaeromyxobacter diazotrophicus sp. nov. and Anaeromyxobacter paludicola sp. nov., isolated from paddy soils.</title>
        <authorList>
            <person name="Itoh H."/>
            <person name="Xu Z."/>
            <person name="Mise K."/>
            <person name="Masuda Y."/>
            <person name="Ushijima N."/>
            <person name="Hayakawa C."/>
            <person name="Shiratori Y."/>
            <person name="Senoo K."/>
        </authorList>
    </citation>
    <scope>NUCLEOTIDE SEQUENCE [LARGE SCALE GENOMIC DNA]</scope>
    <source>
        <strain evidence="10">Red232</strain>
    </source>
</reference>
<evidence type="ECO:0000256" key="7">
    <source>
        <dbReference type="ARBA" id="ARBA00023136"/>
    </source>
</evidence>
<feature type="transmembrane region" description="Helical" evidence="8">
    <location>
        <begin position="102"/>
        <end position="125"/>
    </location>
</feature>
<keyword evidence="8" id="KW-1003">Cell membrane</keyword>
<feature type="transmembrane region" description="Helical" evidence="8">
    <location>
        <begin position="53"/>
        <end position="72"/>
    </location>
</feature>
<keyword evidence="10" id="KW-1185">Reference proteome</keyword>
<evidence type="ECO:0000313" key="10">
    <source>
        <dbReference type="Proteomes" id="UP001162891"/>
    </source>
</evidence>
<evidence type="ECO:0000256" key="2">
    <source>
        <dbReference type="ARBA" id="ARBA00022448"/>
    </source>
</evidence>
<dbReference type="Gene3D" id="1.20.5.1030">
    <property type="entry name" value="Preprotein translocase secy subunit"/>
    <property type="match status" value="1"/>
</dbReference>
<proteinExistence type="inferred from homology"/>
<evidence type="ECO:0000256" key="3">
    <source>
        <dbReference type="ARBA" id="ARBA00022692"/>
    </source>
</evidence>
<dbReference type="NCBIfam" id="TIGR00964">
    <property type="entry name" value="secE_bact"/>
    <property type="match status" value="1"/>
</dbReference>
<dbReference type="InterPro" id="IPR038379">
    <property type="entry name" value="SecE_sf"/>
</dbReference>
<dbReference type="EMBL" id="AP025591">
    <property type="protein sequence ID" value="BDG06438.1"/>
    <property type="molecule type" value="Genomic_DNA"/>
</dbReference>
<feature type="transmembrane region" description="Helical" evidence="8">
    <location>
        <begin position="12"/>
        <end position="33"/>
    </location>
</feature>
<evidence type="ECO:0000256" key="6">
    <source>
        <dbReference type="ARBA" id="ARBA00023010"/>
    </source>
</evidence>
<comment type="subcellular location">
    <subcellularLocation>
        <location evidence="1">Membrane</location>
    </subcellularLocation>
</comment>
<keyword evidence="4 8" id="KW-0653">Protein transport</keyword>
<evidence type="ECO:0000256" key="4">
    <source>
        <dbReference type="ARBA" id="ARBA00022927"/>
    </source>
</evidence>
<dbReference type="HAMAP" id="MF_00422">
    <property type="entry name" value="SecE"/>
    <property type="match status" value="1"/>
</dbReference>
<protein>
    <recommendedName>
        <fullName evidence="8">Protein translocase subunit SecE</fullName>
    </recommendedName>
</protein>
<dbReference type="Proteomes" id="UP001162891">
    <property type="component" value="Chromosome"/>
</dbReference>
<dbReference type="InterPro" id="IPR001901">
    <property type="entry name" value="Translocase_SecE/Sec61-g"/>
</dbReference>
<keyword evidence="6 8" id="KW-0811">Translocation</keyword>
<comment type="subunit">
    <text evidence="8">Component of the Sec protein translocase complex. Heterotrimer consisting of SecY, SecE and SecG subunits. The heterotrimers can form oligomers, although 1 heterotrimer is thought to be able to translocate proteins. Interacts with the ribosome. Interacts with SecDF, and other proteins may be involved. Interacts with SecA.</text>
</comment>
<accession>A0ABM7X3R6</accession>
<evidence type="ECO:0000313" key="9">
    <source>
        <dbReference type="EMBL" id="BDG06438.1"/>
    </source>
</evidence>
<dbReference type="Pfam" id="PF00584">
    <property type="entry name" value="SecE"/>
    <property type="match status" value="1"/>
</dbReference>
<comment type="caution">
    <text evidence="8">Lacks conserved residue(s) required for the propagation of feature annotation.</text>
</comment>
<dbReference type="RefSeq" id="WP_248356344.1">
    <property type="nucleotide sequence ID" value="NZ_AP025591.1"/>
</dbReference>
<keyword evidence="5 8" id="KW-1133">Transmembrane helix</keyword>
<keyword evidence="2 8" id="KW-0813">Transport</keyword>